<reference evidence="2 3" key="1">
    <citation type="submission" date="2015-01" db="EMBL/GenBank/DDBJ databases">
        <title>Evolution of Trichinella species and genotypes.</title>
        <authorList>
            <person name="Korhonen P.K."/>
            <person name="Edoardo P."/>
            <person name="Giuseppe L.R."/>
            <person name="Gasser R.B."/>
        </authorList>
    </citation>
    <scope>NUCLEOTIDE SEQUENCE [LARGE SCALE GENOMIC DNA]</scope>
    <source>
        <strain evidence="2">ISS470</strain>
    </source>
</reference>
<organism evidence="2 3">
    <name type="scientific">Trichinella pseudospiralis</name>
    <name type="common">Parasitic roundworm</name>
    <dbReference type="NCBI Taxonomy" id="6337"/>
    <lineage>
        <taxon>Eukaryota</taxon>
        <taxon>Metazoa</taxon>
        <taxon>Ecdysozoa</taxon>
        <taxon>Nematoda</taxon>
        <taxon>Enoplea</taxon>
        <taxon>Dorylaimia</taxon>
        <taxon>Trichinellida</taxon>
        <taxon>Trichinellidae</taxon>
        <taxon>Trichinella</taxon>
    </lineage>
</organism>
<keyword evidence="3" id="KW-1185">Reference proteome</keyword>
<dbReference type="AlphaFoldDB" id="A0A0V1FLU1"/>
<sequence length="77" mass="8940">MSKYGEQANPKHTRVNRYVVRGFLSLSFLQRKRQTSRSSSRKPTCRNIFAMSDLRATRKRQNRSKIPSKFTCSFGPG</sequence>
<comment type="caution">
    <text evidence="2">The sequence shown here is derived from an EMBL/GenBank/DDBJ whole genome shotgun (WGS) entry which is preliminary data.</text>
</comment>
<evidence type="ECO:0000313" key="2">
    <source>
        <dbReference type="EMBL" id="KRY86769.1"/>
    </source>
</evidence>
<accession>A0A0V1FLU1</accession>
<feature type="compositionally biased region" description="Basic residues" evidence="1">
    <location>
        <begin position="31"/>
        <end position="44"/>
    </location>
</feature>
<dbReference type="Proteomes" id="UP000054995">
    <property type="component" value="Unassembled WGS sequence"/>
</dbReference>
<evidence type="ECO:0000313" key="3">
    <source>
        <dbReference type="Proteomes" id="UP000054995"/>
    </source>
</evidence>
<evidence type="ECO:0000256" key="1">
    <source>
        <dbReference type="SAM" id="MobiDB-lite"/>
    </source>
</evidence>
<feature type="region of interest" description="Disordered" evidence="1">
    <location>
        <begin position="31"/>
        <end position="77"/>
    </location>
</feature>
<name>A0A0V1FLU1_TRIPS</name>
<dbReference type="EMBL" id="JYDT01000066">
    <property type="protein sequence ID" value="KRY86769.1"/>
    <property type="molecule type" value="Genomic_DNA"/>
</dbReference>
<proteinExistence type="predicted"/>
<gene>
    <name evidence="2" type="ORF">T4D_10881</name>
</gene>
<protein>
    <submittedName>
        <fullName evidence="2">Uncharacterized protein</fullName>
    </submittedName>
</protein>